<dbReference type="Proteomes" id="UP001374535">
    <property type="component" value="Chromosome 5"/>
</dbReference>
<dbReference type="EMBL" id="CP144696">
    <property type="protein sequence ID" value="WVZ11007.1"/>
    <property type="molecule type" value="Genomic_DNA"/>
</dbReference>
<reference evidence="1 2" key="1">
    <citation type="journal article" date="2023" name="Life. Sci Alliance">
        <title>Evolutionary insights into 3D genome organization and epigenetic landscape of Vigna mungo.</title>
        <authorList>
            <person name="Junaid A."/>
            <person name="Singh B."/>
            <person name="Bhatia S."/>
        </authorList>
    </citation>
    <scope>NUCLEOTIDE SEQUENCE [LARGE SCALE GENOMIC DNA]</scope>
    <source>
        <strain evidence="1">Urdbean</strain>
    </source>
</reference>
<accession>A0AAQ3NKF6</accession>
<keyword evidence="2" id="KW-1185">Reference proteome</keyword>
<evidence type="ECO:0000313" key="2">
    <source>
        <dbReference type="Proteomes" id="UP001374535"/>
    </source>
</evidence>
<protein>
    <submittedName>
        <fullName evidence="1">Uncharacterized protein</fullName>
    </submittedName>
</protein>
<sequence length="174" mass="19813">MRTRQLLHLFPNPKLLLTDRANHVFVCHVSSAHDHRRQVPHGGDGRRRLPDEGDVVELAEHLVLRGVHESLVLSEIRLGIRSLQIGVQQNLPPQIVGLHFKFYFLLRLLFYSHGDGNGGVAEHAQNFSLIDHFLPLEIIITVSVVFQLKCVQAERDVRNVVVHVVLFLRVRADP</sequence>
<dbReference type="AlphaFoldDB" id="A0AAQ3NKF6"/>
<gene>
    <name evidence="1" type="ORF">V8G54_015537</name>
</gene>
<evidence type="ECO:0000313" key="1">
    <source>
        <dbReference type="EMBL" id="WVZ11007.1"/>
    </source>
</evidence>
<name>A0AAQ3NKF6_VIGMU</name>
<proteinExistence type="predicted"/>
<organism evidence="1 2">
    <name type="scientific">Vigna mungo</name>
    <name type="common">Black gram</name>
    <name type="synonym">Phaseolus mungo</name>
    <dbReference type="NCBI Taxonomy" id="3915"/>
    <lineage>
        <taxon>Eukaryota</taxon>
        <taxon>Viridiplantae</taxon>
        <taxon>Streptophyta</taxon>
        <taxon>Embryophyta</taxon>
        <taxon>Tracheophyta</taxon>
        <taxon>Spermatophyta</taxon>
        <taxon>Magnoliopsida</taxon>
        <taxon>eudicotyledons</taxon>
        <taxon>Gunneridae</taxon>
        <taxon>Pentapetalae</taxon>
        <taxon>rosids</taxon>
        <taxon>fabids</taxon>
        <taxon>Fabales</taxon>
        <taxon>Fabaceae</taxon>
        <taxon>Papilionoideae</taxon>
        <taxon>50 kb inversion clade</taxon>
        <taxon>NPAAA clade</taxon>
        <taxon>indigoferoid/millettioid clade</taxon>
        <taxon>Phaseoleae</taxon>
        <taxon>Vigna</taxon>
    </lineage>
</organism>